<evidence type="ECO:0008006" key="3">
    <source>
        <dbReference type="Google" id="ProtNLM"/>
    </source>
</evidence>
<dbReference type="Pfam" id="PF12952">
    <property type="entry name" value="DUF3841"/>
    <property type="match status" value="1"/>
</dbReference>
<proteinExistence type="predicted"/>
<protein>
    <recommendedName>
        <fullName evidence="3">DUF3841 domain-containing protein</fullName>
    </recommendedName>
</protein>
<dbReference type="EMBL" id="BMGS01000016">
    <property type="protein sequence ID" value="GGG61298.1"/>
    <property type="molecule type" value="Genomic_DNA"/>
</dbReference>
<dbReference type="InterPro" id="IPR024211">
    <property type="entry name" value="DUF3841"/>
</dbReference>
<sequence>MILWTVQDYLAWEKAQEVGYLTGNVGYLLQKDSYDWMVQQMKTRLGISEDFYPVWAWGERPDLRQRGFGTGGLVLLRLEVNEARVLASDYNAWHYVLNGWHLQLYDNEPVDMEASWERVFDFKLLELYPDWLDRVIPQYTTDKVAVSNIKLIKRFVGR</sequence>
<accession>A0ABQ1X5T1</accession>
<organism evidence="1 2">
    <name type="scientific">Hymenobacter glacieicola</name>
    <dbReference type="NCBI Taxonomy" id="1562124"/>
    <lineage>
        <taxon>Bacteria</taxon>
        <taxon>Pseudomonadati</taxon>
        <taxon>Bacteroidota</taxon>
        <taxon>Cytophagia</taxon>
        <taxon>Cytophagales</taxon>
        <taxon>Hymenobacteraceae</taxon>
        <taxon>Hymenobacter</taxon>
    </lineage>
</organism>
<dbReference type="Proteomes" id="UP000601361">
    <property type="component" value="Unassembled WGS sequence"/>
</dbReference>
<evidence type="ECO:0000313" key="2">
    <source>
        <dbReference type="Proteomes" id="UP000601361"/>
    </source>
</evidence>
<reference evidence="2" key="1">
    <citation type="journal article" date="2019" name="Int. J. Syst. Evol. Microbiol.">
        <title>The Global Catalogue of Microorganisms (GCM) 10K type strain sequencing project: providing services to taxonomists for standard genome sequencing and annotation.</title>
        <authorList>
            <consortium name="The Broad Institute Genomics Platform"/>
            <consortium name="The Broad Institute Genome Sequencing Center for Infectious Disease"/>
            <person name="Wu L."/>
            <person name="Ma J."/>
        </authorList>
    </citation>
    <scope>NUCLEOTIDE SEQUENCE [LARGE SCALE GENOMIC DNA]</scope>
    <source>
        <strain evidence="2">CGMCC 1.12990</strain>
    </source>
</reference>
<gene>
    <name evidence="1" type="ORF">GCM10011378_41650</name>
</gene>
<comment type="caution">
    <text evidence="1">The sequence shown here is derived from an EMBL/GenBank/DDBJ whole genome shotgun (WGS) entry which is preliminary data.</text>
</comment>
<name>A0ABQ1X5T1_9BACT</name>
<keyword evidence="2" id="KW-1185">Reference proteome</keyword>
<dbReference type="RefSeq" id="WP_188559791.1">
    <property type="nucleotide sequence ID" value="NZ_BMGS01000016.1"/>
</dbReference>
<evidence type="ECO:0000313" key="1">
    <source>
        <dbReference type="EMBL" id="GGG61298.1"/>
    </source>
</evidence>